<evidence type="ECO:0000256" key="12">
    <source>
        <dbReference type="PROSITE-ProRule" id="PRU01172"/>
    </source>
</evidence>
<dbReference type="FunFam" id="2.60.120.200:FF:000070">
    <property type="entry name" value="Serum amyloid P-component"/>
    <property type="match status" value="1"/>
</dbReference>
<keyword evidence="3" id="KW-0011">Acute phase</keyword>
<evidence type="ECO:0000256" key="5">
    <source>
        <dbReference type="ARBA" id="ARBA00022723"/>
    </source>
</evidence>
<evidence type="ECO:0000313" key="14">
    <source>
        <dbReference type="EMBL" id="KAK7806055.1"/>
    </source>
</evidence>
<dbReference type="GO" id="GO:0006953">
    <property type="term" value="P:acute-phase response"/>
    <property type="evidence" value="ECO:0007669"/>
    <property type="project" value="UniProtKB-KW"/>
</dbReference>
<keyword evidence="5" id="KW-0479">Metal-binding</keyword>
<dbReference type="GO" id="GO:0005615">
    <property type="term" value="C:extracellular space"/>
    <property type="evidence" value="ECO:0007669"/>
    <property type="project" value="TreeGrafter"/>
</dbReference>
<evidence type="ECO:0000256" key="11">
    <source>
        <dbReference type="ARBA" id="ARBA00040546"/>
    </source>
</evidence>
<comment type="caution">
    <text evidence="12">Lacks conserved residue(s) required for the propagation of feature annotation.</text>
</comment>
<evidence type="ECO:0000256" key="6">
    <source>
        <dbReference type="ARBA" id="ARBA00022729"/>
    </source>
</evidence>
<evidence type="ECO:0000256" key="7">
    <source>
        <dbReference type="ARBA" id="ARBA00022837"/>
    </source>
</evidence>
<dbReference type="PROSITE" id="PS51828">
    <property type="entry name" value="PTX_2"/>
    <property type="match status" value="1"/>
</dbReference>
<comment type="similarity">
    <text evidence="10">Belongs to the pentraxin family.</text>
</comment>
<evidence type="ECO:0000313" key="15">
    <source>
        <dbReference type="Proteomes" id="UP001488838"/>
    </source>
</evidence>
<name>A0AAW0HVC7_MYOGA</name>
<dbReference type="AlphaFoldDB" id="A0AAW0HVC7"/>
<dbReference type="GO" id="GO:0046872">
    <property type="term" value="F:metal ion binding"/>
    <property type="evidence" value="ECO:0007669"/>
    <property type="project" value="UniProtKB-KW"/>
</dbReference>
<keyword evidence="15" id="KW-1185">Reference proteome</keyword>
<dbReference type="CDD" id="cd00152">
    <property type="entry name" value="PTX"/>
    <property type="match status" value="1"/>
</dbReference>
<accession>A0AAW0HVC7</accession>
<evidence type="ECO:0000256" key="2">
    <source>
        <dbReference type="ARBA" id="ARBA00004613"/>
    </source>
</evidence>
<dbReference type="EMBL" id="JBBHLL010000315">
    <property type="protein sequence ID" value="KAK7806055.1"/>
    <property type="molecule type" value="Genomic_DNA"/>
</dbReference>
<dbReference type="Pfam" id="PF00354">
    <property type="entry name" value="Pentaxin"/>
    <property type="match status" value="1"/>
</dbReference>
<dbReference type="GO" id="GO:0030169">
    <property type="term" value="F:low-density lipoprotein particle binding"/>
    <property type="evidence" value="ECO:0007669"/>
    <property type="project" value="TreeGrafter"/>
</dbReference>
<keyword evidence="8" id="KW-1015">Disulfide bond</keyword>
<comment type="subcellular location">
    <subcellularLocation>
        <location evidence="2">Secreted</location>
    </subcellularLocation>
</comment>
<dbReference type="SUPFAM" id="SSF49899">
    <property type="entry name" value="Concanavalin A-like lectins/glucanases"/>
    <property type="match status" value="1"/>
</dbReference>
<dbReference type="InterPro" id="IPR013320">
    <property type="entry name" value="ConA-like_dom_sf"/>
</dbReference>
<dbReference type="PROSITE" id="PS00289">
    <property type="entry name" value="PTX_1"/>
    <property type="match status" value="1"/>
</dbReference>
<dbReference type="PANTHER" id="PTHR45869">
    <property type="entry name" value="C-REACTIVE PROTEIN-RELATED"/>
    <property type="match status" value="1"/>
</dbReference>
<organism evidence="14 15">
    <name type="scientific">Myodes glareolus</name>
    <name type="common">Bank vole</name>
    <name type="synonym">Clethrionomys glareolus</name>
    <dbReference type="NCBI Taxonomy" id="447135"/>
    <lineage>
        <taxon>Eukaryota</taxon>
        <taxon>Metazoa</taxon>
        <taxon>Chordata</taxon>
        <taxon>Craniata</taxon>
        <taxon>Vertebrata</taxon>
        <taxon>Euteleostomi</taxon>
        <taxon>Mammalia</taxon>
        <taxon>Eutheria</taxon>
        <taxon>Euarchontoglires</taxon>
        <taxon>Glires</taxon>
        <taxon>Rodentia</taxon>
        <taxon>Myomorpha</taxon>
        <taxon>Muroidea</taxon>
        <taxon>Cricetidae</taxon>
        <taxon>Arvicolinae</taxon>
        <taxon>Myodes</taxon>
    </lineage>
</organism>
<comment type="function">
    <text evidence="9">Displays several functions associated with host defense: it promotes agglutination, bacterial capsular swelling, phagocytosis and complement fixation through its calcium-dependent binding to phosphorylcholine. Can interact with DNA and histones and may scavenge nuclear material released from damaged circulating cells.</text>
</comment>
<dbReference type="PANTHER" id="PTHR45869:SF7">
    <property type="entry name" value="C-REACTIVE PROTEIN"/>
    <property type="match status" value="1"/>
</dbReference>
<dbReference type="Proteomes" id="UP001488838">
    <property type="component" value="Unassembled WGS sequence"/>
</dbReference>
<evidence type="ECO:0000256" key="8">
    <source>
        <dbReference type="ARBA" id="ARBA00023157"/>
    </source>
</evidence>
<keyword evidence="6" id="KW-0732">Signal</keyword>
<evidence type="ECO:0000256" key="10">
    <source>
        <dbReference type="ARBA" id="ARBA00038102"/>
    </source>
</evidence>
<comment type="caution">
    <text evidence="14">The sequence shown here is derived from an EMBL/GenBank/DDBJ whole genome shotgun (WGS) entry which is preliminary data.</text>
</comment>
<dbReference type="PRINTS" id="PR00895">
    <property type="entry name" value="PENTAXIN"/>
</dbReference>
<reference evidence="14 15" key="1">
    <citation type="journal article" date="2023" name="bioRxiv">
        <title>Conserved and derived expression patterns and positive selection on dental genes reveal complex evolutionary context of ever-growing rodent molars.</title>
        <authorList>
            <person name="Calamari Z.T."/>
            <person name="Song A."/>
            <person name="Cohen E."/>
            <person name="Akter M."/>
            <person name="Roy R.D."/>
            <person name="Hallikas O."/>
            <person name="Christensen M.M."/>
            <person name="Li P."/>
            <person name="Marangoni P."/>
            <person name="Jernvall J."/>
            <person name="Klein O.D."/>
        </authorList>
    </citation>
    <scope>NUCLEOTIDE SEQUENCE [LARGE SCALE GENOMIC DNA]</scope>
    <source>
        <strain evidence="14">V071</strain>
    </source>
</reference>
<keyword evidence="7" id="KW-0106">Calcium</keyword>
<dbReference type="Gene3D" id="2.60.120.200">
    <property type="match status" value="1"/>
</dbReference>
<dbReference type="GO" id="GO:0001849">
    <property type="term" value="F:complement component C1q complex binding"/>
    <property type="evidence" value="ECO:0007669"/>
    <property type="project" value="TreeGrafter"/>
</dbReference>
<evidence type="ECO:0000256" key="4">
    <source>
        <dbReference type="ARBA" id="ARBA00022525"/>
    </source>
</evidence>
<dbReference type="InterPro" id="IPR051005">
    <property type="entry name" value="Pentraxin_domain"/>
</dbReference>
<evidence type="ECO:0000256" key="1">
    <source>
        <dbReference type="ARBA" id="ARBA00001913"/>
    </source>
</evidence>
<dbReference type="InterPro" id="IPR030476">
    <property type="entry name" value="Pentaxin_CS"/>
</dbReference>
<dbReference type="InterPro" id="IPR001759">
    <property type="entry name" value="PTX_dom"/>
</dbReference>
<evidence type="ECO:0000256" key="9">
    <source>
        <dbReference type="ARBA" id="ARBA00037561"/>
    </source>
</evidence>
<feature type="domain" description="Pentraxin (PTX)" evidence="13">
    <location>
        <begin position="80"/>
        <end position="281"/>
    </location>
</feature>
<feature type="non-terminal residue" evidence="14">
    <location>
        <position position="1"/>
    </location>
</feature>
<comment type="cofactor">
    <cofactor evidence="1">
        <name>Ca(2+)</name>
        <dbReference type="ChEBI" id="CHEBI:29108"/>
    </cofactor>
</comment>
<proteinExistence type="inferred from homology"/>
<keyword evidence="4" id="KW-0964">Secreted</keyword>
<sequence length="281" mass="30866">LGNHLQSGSSLSFCYSYKSKNGLGLRQGIQDLSSLLCQIQLCPRSGEIQIPASSTDMERLLCYSLILISFSQAFVQKDMSKTAFVFPKESSNSYVSLNAQSKKPLTAFTVCLHIYTDLSTTRSFSIFSYATKKNSNDILIFWSKDKGYVFGVGGPEIVFKASEIPEAPTHICASWESATGLVEFWVDGKPKVRKSLRKGYTVATEASIVLGQEQDSYGGGFDVNQSFVGDIGDVNMWDTVLSPEQINTVYVGGTLSPSVLNWQTLAYAVQGNVLIKPQLWP</sequence>
<gene>
    <name evidence="14" type="ORF">U0070_004763</name>
</gene>
<evidence type="ECO:0000256" key="3">
    <source>
        <dbReference type="ARBA" id="ARBA00022486"/>
    </source>
</evidence>
<dbReference type="SMART" id="SM00159">
    <property type="entry name" value="PTX"/>
    <property type="match status" value="1"/>
</dbReference>
<protein>
    <recommendedName>
        <fullName evidence="11">C-reactive protein</fullName>
    </recommendedName>
</protein>
<evidence type="ECO:0000259" key="13">
    <source>
        <dbReference type="PROSITE" id="PS51828"/>
    </source>
</evidence>
<dbReference type="GO" id="GO:0045087">
    <property type="term" value="P:innate immune response"/>
    <property type="evidence" value="ECO:0007669"/>
    <property type="project" value="TreeGrafter"/>
</dbReference>